<dbReference type="Proteomes" id="UP001237988">
    <property type="component" value="Segment"/>
</dbReference>
<sequence>MGEEDTDDGSVGLVCASSLDYCYNYCNCCFYEVMQTSLENIHCPRSAGENASRQHLEYKQPFR</sequence>
<accession>A0AAF0RTG8</accession>
<evidence type="ECO:0000313" key="1">
    <source>
        <dbReference type="EMBL" id="WIC39653.1"/>
    </source>
</evidence>
<dbReference type="EMBL" id="OQ749652">
    <property type="protein sequence ID" value="WIC39653.1"/>
    <property type="molecule type" value="Genomic_DNA"/>
</dbReference>
<evidence type="ECO:0000313" key="2">
    <source>
        <dbReference type="Proteomes" id="UP001237988"/>
    </source>
</evidence>
<organism evidence="1 2">
    <name type="scientific">Phage Phass-1</name>
    <dbReference type="NCBI Taxonomy" id="3043662"/>
    <lineage>
        <taxon>Viruses</taxon>
        <taxon>Duplodnaviria</taxon>
        <taxon>Heunggongvirae</taxon>
        <taxon>Uroviricota</taxon>
        <taxon>Caudoviricetes</taxon>
        <taxon>Caudoviricetes code 15 clade</taxon>
    </lineage>
</organism>
<proteinExistence type="predicted"/>
<protein>
    <submittedName>
        <fullName evidence="1">Uncharacterized protein</fullName>
    </submittedName>
</protein>
<reference evidence="1" key="1">
    <citation type="submission" date="2023-04" db="EMBL/GenBank/DDBJ databases">
        <title>Bacteriophage Phass-1 Discovered in the Human Gut Virome - the Founding Member of the Proposed New Family Phassviridae.</title>
        <authorList>
            <person name="Tikunov A.Y."/>
            <person name="Morozova V.V."/>
            <person name="Chechushkov A.V."/>
            <person name="Tikunova N.V."/>
        </authorList>
    </citation>
    <scope>NUCLEOTIDE SEQUENCE</scope>
</reference>
<name>A0AAF0RTG8_9CAUD</name>